<evidence type="ECO:0000259" key="10">
    <source>
        <dbReference type="SMART" id="SM00477"/>
    </source>
</evidence>
<gene>
    <name evidence="12" type="ORF">U6A24_02040</name>
</gene>
<evidence type="ECO:0000256" key="6">
    <source>
        <dbReference type="ARBA" id="ARBA00022801"/>
    </source>
</evidence>
<evidence type="ECO:0000313" key="13">
    <source>
        <dbReference type="Proteomes" id="UP001327027"/>
    </source>
</evidence>
<reference evidence="12 13" key="1">
    <citation type="journal article" date="2013" name="Int. J. Syst. Evol. Microbiol.">
        <title>Aquimarina gracilis sp. nov., isolated from the gut microflora of a mussel, Mytilus coruscus, and emended description of Aquimarina spongiae.</title>
        <authorList>
            <person name="Park S.C."/>
            <person name="Choe H.N."/>
            <person name="Baik K.S."/>
            <person name="Seong C.N."/>
        </authorList>
    </citation>
    <scope>NUCLEOTIDE SEQUENCE [LARGE SCALE GENOMIC DNA]</scope>
    <source>
        <strain evidence="12 13">PSC32</strain>
    </source>
</reference>
<dbReference type="SMART" id="SM00892">
    <property type="entry name" value="Endonuclease_NS"/>
    <property type="match status" value="1"/>
</dbReference>
<dbReference type="SMART" id="SM00477">
    <property type="entry name" value="NUC"/>
    <property type="match status" value="1"/>
</dbReference>
<organism evidence="12 13">
    <name type="scientific">Aquimarina gracilis</name>
    <dbReference type="NCBI Taxonomy" id="874422"/>
    <lineage>
        <taxon>Bacteria</taxon>
        <taxon>Pseudomonadati</taxon>
        <taxon>Bacteroidota</taxon>
        <taxon>Flavobacteriia</taxon>
        <taxon>Flavobacteriales</taxon>
        <taxon>Flavobacteriaceae</taxon>
        <taxon>Aquimarina</taxon>
    </lineage>
</organism>
<evidence type="ECO:0000256" key="3">
    <source>
        <dbReference type="ARBA" id="ARBA00022722"/>
    </source>
</evidence>
<dbReference type="Pfam" id="PF01223">
    <property type="entry name" value="Endonuclease_NS"/>
    <property type="match status" value="1"/>
</dbReference>
<evidence type="ECO:0000259" key="11">
    <source>
        <dbReference type="SMART" id="SM00892"/>
    </source>
</evidence>
<dbReference type="InterPro" id="IPR044925">
    <property type="entry name" value="His-Me_finger_sf"/>
</dbReference>
<feature type="domain" description="ENPP1-3/EXOG-like endonuclease/phosphodiesterase" evidence="10">
    <location>
        <begin position="58"/>
        <end position="250"/>
    </location>
</feature>
<dbReference type="RefSeq" id="WP_324178268.1">
    <property type="nucleotide sequence ID" value="NZ_BAABAW010000016.1"/>
</dbReference>
<keyword evidence="3 8" id="KW-0540">Nuclease</keyword>
<dbReference type="CDD" id="cd00091">
    <property type="entry name" value="NUC"/>
    <property type="match status" value="1"/>
</dbReference>
<evidence type="ECO:0000256" key="2">
    <source>
        <dbReference type="ARBA" id="ARBA00010052"/>
    </source>
</evidence>
<evidence type="ECO:0000256" key="8">
    <source>
        <dbReference type="RuleBase" id="RU366055"/>
    </source>
</evidence>
<dbReference type="EC" id="3.1.30.-" evidence="8"/>
<accession>A0ABU5ZQ76</accession>
<keyword evidence="9" id="KW-0472">Membrane</keyword>
<keyword evidence="6 8" id="KW-0378">Hydrolase</keyword>
<dbReference type="GO" id="GO:0004519">
    <property type="term" value="F:endonuclease activity"/>
    <property type="evidence" value="ECO:0007669"/>
    <property type="project" value="UniProtKB-KW"/>
</dbReference>
<dbReference type="EMBL" id="JAYKLX010000001">
    <property type="protein sequence ID" value="MEB3344218.1"/>
    <property type="molecule type" value="Genomic_DNA"/>
</dbReference>
<dbReference type="PROSITE" id="PS01070">
    <property type="entry name" value="NUCLEASE_NON_SPEC"/>
    <property type="match status" value="1"/>
</dbReference>
<evidence type="ECO:0000313" key="12">
    <source>
        <dbReference type="EMBL" id="MEB3344218.1"/>
    </source>
</evidence>
<dbReference type="PANTHER" id="PTHR13966:SF5">
    <property type="entry name" value="ENDONUCLEASE G, MITOCHONDRIAL"/>
    <property type="match status" value="1"/>
</dbReference>
<dbReference type="InterPro" id="IPR020821">
    <property type="entry name" value="ENPP1-3/EXOG-like_nuc-like"/>
</dbReference>
<evidence type="ECO:0000256" key="4">
    <source>
        <dbReference type="ARBA" id="ARBA00022723"/>
    </source>
</evidence>
<dbReference type="InterPro" id="IPR018524">
    <property type="entry name" value="DNA/RNA_endonuclease_AS"/>
</dbReference>
<evidence type="ECO:0000256" key="5">
    <source>
        <dbReference type="ARBA" id="ARBA00022759"/>
    </source>
</evidence>
<dbReference type="InterPro" id="IPR001604">
    <property type="entry name" value="Endo_G_ENPP1-like_dom"/>
</dbReference>
<proteinExistence type="inferred from homology"/>
<name>A0ABU5ZQ76_9FLAO</name>
<dbReference type="SUPFAM" id="SSF54060">
    <property type="entry name" value="His-Me finger endonucleases"/>
    <property type="match status" value="1"/>
</dbReference>
<dbReference type="InterPro" id="IPR040255">
    <property type="entry name" value="Non-specific_endonuclease"/>
</dbReference>
<keyword evidence="7" id="KW-0460">Magnesium</keyword>
<feature type="transmembrane region" description="Helical" evidence="9">
    <location>
        <begin position="5"/>
        <end position="21"/>
    </location>
</feature>
<sequence>MKRKYLYPVLIIIVTIGFYYIEEYQGGDWSNSTEETIDKSEFGFYYLPTSTTGSIIVHDNYSLSYSEKHEQAEWVAYELKREHLSNNNFKRPYFEKDEKVRSNSADWRNYKNSGYDRGHLCPAGDRRYDYNAFEETFLTSNISPQNHEFNSGIWNELEQKVRYWAKKYDGLYVVTGGVLSGDLKSIGYEAVSVPKYFYKVILKGGAENPKMIAFLMPHQNSNAPLKEFVVPTDKIEELTGIDFFSSLEDTIEKKLENSSSISGWKF</sequence>
<feature type="domain" description="DNA/RNA non-specific endonuclease/pyrophosphatase/phosphodiesterase" evidence="11">
    <location>
        <begin position="57"/>
        <end position="250"/>
    </location>
</feature>
<evidence type="ECO:0000256" key="7">
    <source>
        <dbReference type="ARBA" id="ARBA00022842"/>
    </source>
</evidence>
<comment type="caution">
    <text evidence="12">The sequence shown here is derived from an EMBL/GenBank/DDBJ whole genome shotgun (WGS) entry which is preliminary data.</text>
</comment>
<dbReference type="InterPro" id="IPR044929">
    <property type="entry name" value="DNA/RNA_non-sp_Endonuclease_sf"/>
</dbReference>
<dbReference type="Gene3D" id="3.40.570.10">
    <property type="entry name" value="Extracellular Endonuclease, subunit A"/>
    <property type="match status" value="1"/>
</dbReference>
<keyword evidence="4 8" id="KW-0479">Metal-binding</keyword>
<evidence type="ECO:0000256" key="1">
    <source>
        <dbReference type="ARBA" id="ARBA00001946"/>
    </source>
</evidence>
<comment type="cofactor">
    <cofactor evidence="1 8">
        <name>Mg(2+)</name>
        <dbReference type="ChEBI" id="CHEBI:18420"/>
    </cofactor>
</comment>
<keyword evidence="13" id="KW-1185">Reference proteome</keyword>
<dbReference type="Proteomes" id="UP001327027">
    <property type="component" value="Unassembled WGS sequence"/>
</dbReference>
<comment type="similarity">
    <text evidence="2 8">Belongs to the DNA/RNA non-specific endonuclease family.</text>
</comment>
<keyword evidence="9" id="KW-0812">Transmembrane</keyword>
<evidence type="ECO:0000256" key="9">
    <source>
        <dbReference type="SAM" id="Phobius"/>
    </source>
</evidence>
<keyword evidence="5 8" id="KW-0255">Endonuclease</keyword>
<protein>
    <recommendedName>
        <fullName evidence="8">Endonuclease</fullName>
        <ecNumber evidence="8">3.1.30.-</ecNumber>
    </recommendedName>
</protein>
<dbReference type="PANTHER" id="PTHR13966">
    <property type="entry name" value="ENDONUCLEASE RELATED"/>
    <property type="match status" value="1"/>
</dbReference>
<keyword evidence="9" id="KW-1133">Transmembrane helix</keyword>